<feature type="transmembrane region" description="Helical" evidence="7">
    <location>
        <begin position="318"/>
        <end position="336"/>
    </location>
</feature>
<dbReference type="PANTHER" id="PTHR10332:SF88">
    <property type="entry name" value="EQUILIBRATIVE NUCLEOSIDE TRANSPORTER 1, ISOFORM A"/>
    <property type="match status" value="1"/>
</dbReference>
<evidence type="ECO:0000256" key="6">
    <source>
        <dbReference type="ARBA" id="ARBA00023136"/>
    </source>
</evidence>
<dbReference type="RefSeq" id="XP_028968107.1">
    <property type="nucleotide sequence ID" value="XM_029112274.1"/>
</dbReference>
<feature type="transmembrane region" description="Helical" evidence="7">
    <location>
        <begin position="198"/>
        <end position="220"/>
    </location>
</feature>
<feature type="transmembrane region" description="Helical" evidence="7">
    <location>
        <begin position="78"/>
        <end position="96"/>
    </location>
</feature>
<evidence type="ECO:0000256" key="7">
    <source>
        <dbReference type="SAM" id="Phobius"/>
    </source>
</evidence>
<feature type="transmembrane region" description="Helical" evidence="7">
    <location>
        <begin position="460"/>
        <end position="487"/>
    </location>
</feature>
<sequence>MSSRKLNDPAAPMYRRNYRTHLALEPSEETCSINEEVQCVGSDSGSNAITGDDQVPLLTVTPETSSTLTEIPIDHYHFVKYAFLLLGVVTLLPWNFSINASKYWMFKLRDAQSYGSHQHSEHKTKLQAEFFSMTSIVSSVPCLIVLYFSAIMNKSVPQGVRNIGALAVVTILFATVTIFVLIDTDGWQHGFYRLTLEQMFLISCFGAWYQSGVMGLAAIFPHEYTHLCIIGQSFGGVLASVVEIIVLLSGASTAASALIYFVFALFILISSVVVISVIQTISFFKFYVSRAISQTNSVSSSDESFNVKVRTYLLVRKTWRFSVALMLIYIATFGVFPGVLVHVEPLDTDDAIWGNLFSPVSCFLVFNSGDFCGRLLCSRFGFPAERESLFLGISFIRLLLTPLLLLCNIVPRVPYLPILFRADFSFVVLNALFALSNGYLTSVAMMYAPKRVDFFLRERVGTIMVFALVSGMSLGSILSLVIIKLFFPVST</sequence>
<accession>A0AAJ7SG83</accession>
<evidence type="ECO:0000256" key="3">
    <source>
        <dbReference type="ARBA" id="ARBA00022448"/>
    </source>
</evidence>
<feature type="transmembrane region" description="Helical" evidence="7">
    <location>
        <begin position="163"/>
        <end position="182"/>
    </location>
</feature>
<evidence type="ECO:0000256" key="4">
    <source>
        <dbReference type="ARBA" id="ARBA00022692"/>
    </source>
</evidence>
<feature type="transmembrane region" description="Helical" evidence="7">
    <location>
        <begin position="389"/>
        <end position="412"/>
    </location>
</feature>
<feature type="transmembrane region" description="Helical" evidence="7">
    <location>
        <begin position="257"/>
        <end position="284"/>
    </location>
</feature>
<keyword evidence="3" id="KW-0813">Transport</keyword>
<comment type="similarity">
    <text evidence="2">Belongs to the SLC29A/ENT transporter (TC 2.A.57) family.</text>
</comment>
<comment type="subcellular location">
    <subcellularLocation>
        <location evidence="1">Membrane</location>
        <topology evidence="1">Multi-pass membrane protein</topology>
    </subcellularLocation>
</comment>
<protein>
    <submittedName>
        <fullName evidence="9">Equilibrative nucleoside transporter 1</fullName>
    </submittedName>
</protein>
<feature type="transmembrane region" description="Helical" evidence="7">
    <location>
        <begin position="130"/>
        <end position="151"/>
    </location>
</feature>
<keyword evidence="6 7" id="KW-0472">Membrane</keyword>
<dbReference type="Proteomes" id="UP000694867">
    <property type="component" value="Unplaced"/>
</dbReference>
<feature type="transmembrane region" description="Helical" evidence="7">
    <location>
        <begin position="424"/>
        <end position="448"/>
    </location>
</feature>
<keyword evidence="4 7" id="KW-0812">Transmembrane</keyword>
<organism evidence="8 9">
    <name type="scientific">Galendromus occidentalis</name>
    <name type="common">western predatory mite</name>
    <dbReference type="NCBI Taxonomy" id="34638"/>
    <lineage>
        <taxon>Eukaryota</taxon>
        <taxon>Metazoa</taxon>
        <taxon>Ecdysozoa</taxon>
        <taxon>Arthropoda</taxon>
        <taxon>Chelicerata</taxon>
        <taxon>Arachnida</taxon>
        <taxon>Acari</taxon>
        <taxon>Parasitiformes</taxon>
        <taxon>Mesostigmata</taxon>
        <taxon>Gamasina</taxon>
        <taxon>Phytoseioidea</taxon>
        <taxon>Phytoseiidae</taxon>
        <taxon>Typhlodrominae</taxon>
        <taxon>Galendromus</taxon>
    </lineage>
</organism>
<evidence type="ECO:0000313" key="9">
    <source>
        <dbReference type="RefSeq" id="XP_028968107.1"/>
    </source>
</evidence>
<name>A0AAJ7SG83_9ACAR</name>
<evidence type="ECO:0000256" key="2">
    <source>
        <dbReference type="ARBA" id="ARBA00007965"/>
    </source>
</evidence>
<evidence type="ECO:0000256" key="1">
    <source>
        <dbReference type="ARBA" id="ARBA00004141"/>
    </source>
</evidence>
<dbReference type="Pfam" id="PF01733">
    <property type="entry name" value="Nucleoside_tran"/>
    <property type="match status" value="1"/>
</dbReference>
<dbReference type="PIRSF" id="PIRSF016379">
    <property type="entry name" value="ENT"/>
    <property type="match status" value="1"/>
</dbReference>
<keyword evidence="5 7" id="KW-1133">Transmembrane helix</keyword>
<feature type="transmembrane region" description="Helical" evidence="7">
    <location>
        <begin position="227"/>
        <end position="251"/>
    </location>
</feature>
<dbReference type="GO" id="GO:0005337">
    <property type="term" value="F:nucleoside transmembrane transporter activity"/>
    <property type="evidence" value="ECO:0007669"/>
    <property type="project" value="InterPro"/>
</dbReference>
<gene>
    <name evidence="9" type="primary">LOC100904301</name>
</gene>
<dbReference type="KEGG" id="goe:100904301"/>
<feature type="transmembrane region" description="Helical" evidence="7">
    <location>
        <begin position="356"/>
        <end position="377"/>
    </location>
</feature>
<dbReference type="AlphaFoldDB" id="A0AAJ7SG83"/>
<dbReference type="GO" id="GO:0005886">
    <property type="term" value="C:plasma membrane"/>
    <property type="evidence" value="ECO:0007669"/>
    <property type="project" value="TreeGrafter"/>
</dbReference>
<evidence type="ECO:0000256" key="5">
    <source>
        <dbReference type="ARBA" id="ARBA00022989"/>
    </source>
</evidence>
<reference evidence="9" key="1">
    <citation type="submission" date="2025-08" db="UniProtKB">
        <authorList>
            <consortium name="RefSeq"/>
        </authorList>
    </citation>
    <scope>IDENTIFICATION</scope>
</reference>
<dbReference type="InterPro" id="IPR002259">
    <property type="entry name" value="Eqnu_transpt"/>
</dbReference>
<dbReference type="GeneID" id="100904301"/>
<proteinExistence type="inferred from homology"/>
<dbReference type="PRINTS" id="PR01130">
    <property type="entry name" value="DERENTRNSPRT"/>
</dbReference>
<dbReference type="PANTHER" id="PTHR10332">
    <property type="entry name" value="EQUILIBRATIVE NUCLEOSIDE TRANSPORTER"/>
    <property type="match status" value="1"/>
</dbReference>
<keyword evidence="8" id="KW-1185">Reference proteome</keyword>
<evidence type="ECO:0000313" key="8">
    <source>
        <dbReference type="Proteomes" id="UP000694867"/>
    </source>
</evidence>